<name>A0A3B0T1Y4_9ZZZZ</name>
<keyword evidence="1" id="KW-0812">Transmembrane</keyword>
<protein>
    <submittedName>
        <fullName evidence="2">Uncharacterized protein</fullName>
    </submittedName>
</protein>
<feature type="transmembrane region" description="Helical" evidence="1">
    <location>
        <begin position="7"/>
        <end position="26"/>
    </location>
</feature>
<evidence type="ECO:0000313" key="2">
    <source>
        <dbReference type="EMBL" id="VAW10043.1"/>
    </source>
</evidence>
<dbReference type="AlphaFoldDB" id="A0A3B0T1Y4"/>
<gene>
    <name evidence="2" type="ORF">MNBD_ALPHA09-1501</name>
</gene>
<evidence type="ECO:0000256" key="1">
    <source>
        <dbReference type="SAM" id="Phobius"/>
    </source>
</evidence>
<proteinExistence type="predicted"/>
<sequence>MSKEMILMLHPTFGVLAIITAVWVFVETLNVNEGNIVRLRNAAMATAVLMWLAYIVGGYWYVVFYGADKAIIKAGPWPFAHSFFMETKEHLFFMLLLLATFLPIAAYGDVVKSRSVKNLVLWSSALVVLMALAMEGAGALISMGAKVALLAAPM</sequence>
<keyword evidence="1" id="KW-1133">Transmembrane helix</keyword>
<keyword evidence="1" id="KW-0472">Membrane</keyword>
<reference evidence="2" key="1">
    <citation type="submission" date="2018-06" db="EMBL/GenBank/DDBJ databases">
        <authorList>
            <person name="Zhirakovskaya E."/>
        </authorList>
    </citation>
    <scope>NUCLEOTIDE SEQUENCE</scope>
</reference>
<feature type="transmembrane region" description="Helical" evidence="1">
    <location>
        <begin position="91"/>
        <end position="108"/>
    </location>
</feature>
<accession>A0A3B0T1Y4</accession>
<dbReference type="EMBL" id="UOEM01000003">
    <property type="protein sequence ID" value="VAW10043.1"/>
    <property type="molecule type" value="Genomic_DNA"/>
</dbReference>
<feature type="transmembrane region" description="Helical" evidence="1">
    <location>
        <begin position="120"/>
        <end position="141"/>
    </location>
</feature>
<organism evidence="2">
    <name type="scientific">hydrothermal vent metagenome</name>
    <dbReference type="NCBI Taxonomy" id="652676"/>
    <lineage>
        <taxon>unclassified sequences</taxon>
        <taxon>metagenomes</taxon>
        <taxon>ecological metagenomes</taxon>
    </lineage>
</organism>
<feature type="transmembrane region" description="Helical" evidence="1">
    <location>
        <begin position="42"/>
        <end position="63"/>
    </location>
</feature>